<gene>
    <name evidence="4" type="ORF">N7G274_009534</name>
</gene>
<keyword evidence="3" id="KW-0472">Membrane</keyword>
<name>A0ABR3ZXA8_9LECA</name>
<evidence type="ECO:0000256" key="1">
    <source>
        <dbReference type="ARBA" id="ARBA00004685"/>
    </source>
</evidence>
<dbReference type="PANTHER" id="PTHR33365">
    <property type="entry name" value="YALI0B05434P"/>
    <property type="match status" value="1"/>
</dbReference>
<evidence type="ECO:0000313" key="5">
    <source>
        <dbReference type="Proteomes" id="UP001590950"/>
    </source>
</evidence>
<comment type="similarity">
    <text evidence="2">Belongs to the ustYa family.</text>
</comment>
<dbReference type="InterPro" id="IPR021765">
    <property type="entry name" value="UstYa-like"/>
</dbReference>
<sequence>MSFIPQYEKLGMAEGICEDNDCSETFLQDYEVSRDFGSLKKTRTALSWILNGILLAISTLLFVSAVVKDQESDCIKRYKAFSPANEALRYLEKPTRLNGSFTFPSIYRGDPSDEIDAAWSKITDIGAMRISEADLNKLDPLFADSAVRYPEEMGGGYMGSLEVFHQLHCVNLLREYTHPDYYKTRVISWEDPADILRTHIDHCIELLRQKVMCDIDVGTMTYNWVTVRDAPWPNFNTWHKCMDFEKVLQWGLDHQVASKGRKMTQSAGVTVLPTPP</sequence>
<reference evidence="4 5" key="1">
    <citation type="submission" date="2024-09" db="EMBL/GenBank/DDBJ databases">
        <title>Rethinking Asexuality: The Enigmatic Case of Functional Sexual Genes in Lepraria (Stereocaulaceae).</title>
        <authorList>
            <person name="Doellman M."/>
            <person name="Sun Y."/>
            <person name="Barcenas-Pena A."/>
            <person name="Lumbsch H.T."/>
            <person name="Grewe F."/>
        </authorList>
    </citation>
    <scope>NUCLEOTIDE SEQUENCE [LARGE SCALE GENOMIC DNA]</scope>
    <source>
        <strain evidence="4 5">Mercado 3170</strain>
    </source>
</reference>
<keyword evidence="3" id="KW-1133">Transmembrane helix</keyword>
<keyword evidence="3" id="KW-0812">Transmembrane</keyword>
<proteinExistence type="inferred from homology"/>
<organism evidence="4 5">
    <name type="scientific">Stereocaulon virgatum</name>
    <dbReference type="NCBI Taxonomy" id="373712"/>
    <lineage>
        <taxon>Eukaryota</taxon>
        <taxon>Fungi</taxon>
        <taxon>Dikarya</taxon>
        <taxon>Ascomycota</taxon>
        <taxon>Pezizomycotina</taxon>
        <taxon>Lecanoromycetes</taxon>
        <taxon>OSLEUM clade</taxon>
        <taxon>Lecanoromycetidae</taxon>
        <taxon>Lecanorales</taxon>
        <taxon>Lecanorineae</taxon>
        <taxon>Stereocaulaceae</taxon>
        <taxon>Stereocaulon</taxon>
    </lineage>
</organism>
<comment type="caution">
    <text evidence="4">The sequence shown here is derived from an EMBL/GenBank/DDBJ whole genome shotgun (WGS) entry which is preliminary data.</text>
</comment>
<evidence type="ECO:0000256" key="3">
    <source>
        <dbReference type="SAM" id="Phobius"/>
    </source>
</evidence>
<evidence type="ECO:0000313" key="4">
    <source>
        <dbReference type="EMBL" id="KAL2037809.1"/>
    </source>
</evidence>
<evidence type="ECO:0000256" key="2">
    <source>
        <dbReference type="ARBA" id="ARBA00035112"/>
    </source>
</evidence>
<evidence type="ECO:0008006" key="6">
    <source>
        <dbReference type="Google" id="ProtNLM"/>
    </source>
</evidence>
<dbReference type="PANTHER" id="PTHR33365:SF4">
    <property type="entry name" value="CYCLOCHLOROTINE BIOSYNTHESIS PROTEIN O"/>
    <property type="match status" value="1"/>
</dbReference>
<dbReference type="Pfam" id="PF11807">
    <property type="entry name" value="UstYa"/>
    <property type="match status" value="1"/>
</dbReference>
<feature type="transmembrane region" description="Helical" evidence="3">
    <location>
        <begin position="45"/>
        <end position="67"/>
    </location>
</feature>
<dbReference type="Proteomes" id="UP001590950">
    <property type="component" value="Unassembled WGS sequence"/>
</dbReference>
<protein>
    <recommendedName>
        <fullName evidence="6">Cyclochlorotine biosynthesis protein O</fullName>
    </recommendedName>
</protein>
<comment type="pathway">
    <text evidence="1">Mycotoxin biosynthesis.</text>
</comment>
<keyword evidence="5" id="KW-1185">Reference proteome</keyword>
<accession>A0ABR3ZXA8</accession>
<dbReference type="EMBL" id="JBEFKJ010000037">
    <property type="protein sequence ID" value="KAL2037809.1"/>
    <property type="molecule type" value="Genomic_DNA"/>
</dbReference>